<evidence type="ECO:0000256" key="5">
    <source>
        <dbReference type="ARBA" id="ARBA00022989"/>
    </source>
</evidence>
<keyword evidence="4 7" id="KW-0812">Transmembrane</keyword>
<dbReference type="SUPFAM" id="SSF161098">
    <property type="entry name" value="MetI-like"/>
    <property type="match status" value="1"/>
</dbReference>
<keyword evidence="2" id="KW-0813">Transport</keyword>
<name>A0ABV1CS02_9FIRM</name>
<dbReference type="EMBL" id="JBBNFW010000209">
    <property type="protein sequence ID" value="MEQ2415169.1"/>
    <property type="molecule type" value="Genomic_DNA"/>
</dbReference>
<feature type="domain" description="ABC transmembrane type-1" evidence="8">
    <location>
        <begin position="9"/>
        <end position="102"/>
    </location>
</feature>
<reference evidence="9 10" key="1">
    <citation type="submission" date="2024-04" db="EMBL/GenBank/DDBJ databases">
        <title>Human intestinal bacterial collection.</title>
        <authorList>
            <person name="Pauvert C."/>
            <person name="Hitch T.C.A."/>
            <person name="Clavel T."/>
        </authorList>
    </citation>
    <scope>NUCLEOTIDE SEQUENCE [LARGE SCALE GENOMIC DNA]</scope>
    <source>
        <strain evidence="9 10">CLA-AA-H161</strain>
    </source>
</reference>
<feature type="transmembrane region" description="Helical" evidence="7">
    <location>
        <begin position="73"/>
        <end position="97"/>
    </location>
</feature>
<evidence type="ECO:0000313" key="9">
    <source>
        <dbReference type="EMBL" id="MEQ2415169.1"/>
    </source>
</evidence>
<keyword evidence="10" id="KW-1185">Reference proteome</keyword>
<organism evidence="9 10">
    <name type="scientific">Blautia acetigignens</name>
    <dbReference type="NCBI Taxonomy" id="2981783"/>
    <lineage>
        <taxon>Bacteria</taxon>
        <taxon>Bacillati</taxon>
        <taxon>Bacillota</taxon>
        <taxon>Clostridia</taxon>
        <taxon>Lachnospirales</taxon>
        <taxon>Lachnospiraceae</taxon>
        <taxon>Blautia</taxon>
    </lineage>
</organism>
<proteinExistence type="predicted"/>
<dbReference type="InterPro" id="IPR035906">
    <property type="entry name" value="MetI-like_sf"/>
</dbReference>
<evidence type="ECO:0000259" key="8">
    <source>
        <dbReference type="Pfam" id="PF00528"/>
    </source>
</evidence>
<dbReference type="InterPro" id="IPR000515">
    <property type="entry name" value="MetI-like"/>
</dbReference>
<keyword evidence="3" id="KW-1003">Cell membrane</keyword>
<dbReference type="PANTHER" id="PTHR43227:SF11">
    <property type="entry name" value="BLL4140 PROTEIN"/>
    <property type="match status" value="1"/>
</dbReference>
<comment type="subcellular location">
    <subcellularLocation>
        <location evidence="1">Cell membrane</location>
        <topology evidence="1">Multi-pass membrane protein</topology>
    </subcellularLocation>
</comment>
<feature type="transmembrane region" description="Helical" evidence="7">
    <location>
        <begin position="12"/>
        <end position="37"/>
    </location>
</feature>
<dbReference type="Proteomes" id="UP001470752">
    <property type="component" value="Unassembled WGS sequence"/>
</dbReference>
<evidence type="ECO:0000256" key="3">
    <source>
        <dbReference type="ARBA" id="ARBA00022475"/>
    </source>
</evidence>
<keyword evidence="5 7" id="KW-1133">Transmembrane helix</keyword>
<evidence type="ECO:0000256" key="7">
    <source>
        <dbReference type="SAM" id="Phobius"/>
    </source>
</evidence>
<evidence type="ECO:0000256" key="1">
    <source>
        <dbReference type="ARBA" id="ARBA00004651"/>
    </source>
</evidence>
<accession>A0ABV1CS02</accession>
<dbReference type="PANTHER" id="PTHR43227">
    <property type="entry name" value="BLL4140 PROTEIN"/>
    <property type="match status" value="1"/>
</dbReference>
<evidence type="ECO:0000256" key="6">
    <source>
        <dbReference type="ARBA" id="ARBA00023136"/>
    </source>
</evidence>
<dbReference type="InterPro" id="IPR050809">
    <property type="entry name" value="UgpAE/MalFG_permease"/>
</dbReference>
<keyword evidence="6 7" id="KW-0472">Membrane</keyword>
<dbReference type="Gene3D" id="1.10.3720.10">
    <property type="entry name" value="MetI-like"/>
    <property type="match status" value="1"/>
</dbReference>
<evidence type="ECO:0000313" key="10">
    <source>
        <dbReference type="Proteomes" id="UP001470752"/>
    </source>
</evidence>
<comment type="caution">
    <text evidence="9">The sequence shown here is derived from an EMBL/GenBank/DDBJ whole genome shotgun (WGS) entry which is preliminary data.</text>
</comment>
<protein>
    <submittedName>
        <fullName evidence="9">ABC transporter permease subunit</fullName>
    </submittedName>
</protein>
<sequence length="107" mass="12143">MHSTITNRRFQLMRHITFPALLPTYFVMLMLSVANFLNNGMDQYFVFQNSFNKAHIQVLDLYVYNIGMTGSSLSLATAISMLKSVVSVVLLFVVNFVSKKTRGESII</sequence>
<evidence type="ECO:0000256" key="2">
    <source>
        <dbReference type="ARBA" id="ARBA00022448"/>
    </source>
</evidence>
<dbReference type="RefSeq" id="WP_349084901.1">
    <property type="nucleotide sequence ID" value="NZ_JBBNFW010000209.1"/>
</dbReference>
<gene>
    <name evidence="9" type="ORF">AAAX94_19440</name>
</gene>
<dbReference type="Pfam" id="PF00528">
    <property type="entry name" value="BPD_transp_1"/>
    <property type="match status" value="1"/>
</dbReference>
<evidence type="ECO:0000256" key="4">
    <source>
        <dbReference type="ARBA" id="ARBA00022692"/>
    </source>
</evidence>